<keyword evidence="5" id="KW-1185">Reference proteome</keyword>
<evidence type="ECO:0000313" key="4">
    <source>
        <dbReference type="EMBL" id="TEB30737.1"/>
    </source>
</evidence>
<evidence type="ECO:0000313" key="5">
    <source>
        <dbReference type="Proteomes" id="UP000298030"/>
    </source>
</evidence>
<evidence type="ECO:0000256" key="1">
    <source>
        <dbReference type="SAM" id="MobiDB-lite"/>
    </source>
</evidence>
<dbReference type="InterPro" id="IPR045340">
    <property type="entry name" value="DUF6533"/>
</dbReference>
<organism evidence="4 5">
    <name type="scientific">Coprinellus micaceus</name>
    <name type="common">Glistening ink-cap mushroom</name>
    <name type="synonym">Coprinus micaceus</name>
    <dbReference type="NCBI Taxonomy" id="71717"/>
    <lineage>
        <taxon>Eukaryota</taxon>
        <taxon>Fungi</taxon>
        <taxon>Dikarya</taxon>
        <taxon>Basidiomycota</taxon>
        <taxon>Agaricomycotina</taxon>
        <taxon>Agaricomycetes</taxon>
        <taxon>Agaricomycetidae</taxon>
        <taxon>Agaricales</taxon>
        <taxon>Agaricineae</taxon>
        <taxon>Psathyrellaceae</taxon>
        <taxon>Coprinellus</taxon>
    </lineage>
</organism>
<gene>
    <name evidence="4" type="ORF">FA13DRAFT_1733158</name>
</gene>
<keyword evidence="2" id="KW-1133">Transmembrane helix</keyword>
<dbReference type="Proteomes" id="UP000298030">
    <property type="component" value="Unassembled WGS sequence"/>
</dbReference>
<feature type="transmembrane region" description="Helical" evidence="2">
    <location>
        <begin position="82"/>
        <end position="109"/>
    </location>
</feature>
<feature type="domain" description="DUF6533" evidence="3">
    <location>
        <begin position="11"/>
        <end position="55"/>
    </location>
</feature>
<dbReference type="AlphaFoldDB" id="A0A4Y7T988"/>
<dbReference type="EMBL" id="QPFP01000021">
    <property type="protein sequence ID" value="TEB30737.1"/>
    <property type="molecule type" value="Genomic_DNA"/>
</dbReference>
<feature type="compositionally biased region" description="Polar residues" evidence="1">
    <location>
        <begin position="304"/>
        <end position="318"/>
    </location>
</feature>
<dbReference type="STRING" id="71717.A0A4Y7T988"/>
<proteinExistence type="predicted"/>
<comment type="caution">
    <text evidence="4">The sequence shown here is derived from an EMBL/GenBank/DDBJ whole genome shotgun (WGS) entry which is preliminary data.</text>
</comment>
<keyword evidence="2" id="KW-0812">Transmembrane</keyword>
<dbReference type="OrthoDB" id="3044561at2759"/>
<feature type="transmembrane region" description="Helical" evidence="2">
    <location>
        <begin position="228"/>
        <end position="249"/>
    </location>
</feature>
<evidence type="ECO:0000256" key="2">
    <source>
        <dbReference type="SAM" id="Phobius"/>
    </source>
</evidence>
<reference evidence="4 5" key="1">
    <citation type="journal article" date="2019" name="Nat. Ecol. Evol.">
        <title>Megaphylogeny resolves global patterns of mushroom evolution.</title>
        <authorList>
            <person name="Varga T."/>
            <person name="Krizsan K."/>
            <person name="Foldi C."/>
            <person name="Dima B."/>
            <person name="Sanchez-Garcia M."/>
            <person name="Sanchez-Ramirez S."/>
            <person name="Szollosi G.J."/>
            <person name="Szarkandi J.G."/>
            <person name="Papp V."/>
            <person name="Albert L."/>
            <person name="Andreopoulos W."/>
            <person name="Angelini C."/>
            <person name="Antonin V."/>
            <person name="Barry K.W."/>
            <person name="Bougher N.L."/>
            <person name="Buchanan P."/>
            <person name="Buyck B."/>
            <person name="Bense V."/>
            <person name="Catcheside P."/>
            <person name="Chovatia M."/>
            <person name="Cooper J."/>
            <person name="Damon W."/>
            <person name="Desjardin D."/>
            <person name="Finy P."/>
            <person name="Geml J."/>
            <person name="Haridas S."/>
            <person name="Hughes K."/>
            <person name="Justo A."/>
            <person name="Karasinski D."/>
            <person name="Kautmanova I."/>
            <person name="Kiss B."/>
            <person name="Kocsube S."/>
            <person name="Kotiranta H."/>
            <person name="LaButti K.M."/>
            <person name="Lechner B.E."/>
            <person name="Liimatainen K."/>
            <person name="Lipzen A."/>
            <person name="Lukacs Z."/>
            <person name="Mihaltcheva S."/>
            <person name="Morgado L.N."/>
            <person name="Niskanen T."/>
            <person name="Noordeloos M.E."/>
            <person name="Ohm R.A."/>
            <person name="Ortiz-Santana B."/>
            <person name="Ovrebo C."/>
            <person name="Racz N."/>
            <person name="Riley R."/>
            <person name="Savchenko A."/>
            <person name="Shiryaev A."/>
            <person name="Soop K."/>
            <person name="Spirin V."/>
            <person name="Szebenyi C."/>
            <person name="Tomsovsky M."/>
            <person name="Tulloss R.E."/>
            <person name="Uehling J."/>
            <person name="Grigoriev I.V."/>
            <person name="Vagvolgyi C."/>
            <person name="Papp T."/>
            <person name="Martin F.M."/>
            <person name="Miettinen O."/>
            <person name="Hibbett D.S."/>
            <person name="Nagy L.G."/>
        </authorList>
    </citation>
    <scope>NUCLEOTIDE SEQUENCE [LARGE SCALE GENOMIC DNA]</scope>
    <source>
        <strain evidence="4 5">FP101781</strain>
    </source>
</reference>
<accession>A0A4Y7T988</accession>
<feature type="transmembrane region" description="Helical" evidence="2">
    <location>
        <begin position="51"/>
        <end position="70"/>
    </location>
</feature>
<feature type="region of interest" description="Disordered" evidence="1">
    <location>
        <begin position="290"/>
        <end position="351"/>
    </location>
</feature>
<name>A0A4Y7T988_COPMI</name>
<feature type="transmembrane region" description="Helical" evidence="2">
    <location>
        <begin position="197"/>
        <end position="216"/>
    </location>
</feature>
<keyword evidence="2" id="KW-0472">Membrane</keyword>
<evidence type="ECO:0000259" key="3">
    <source>
        <dbReference type="Pfam" id="PF20151"/>
    </source>
</evidence>
<protein>
    <recommendedName>
        <fullName evidence="3">DUF6533 domain-containing protein</fullName>
    </recommendedName>
</protein>
<dbReference type="Pfam" id="PF20151">
    <property type="entry name" value="DUF6533"/>
    <property type="match status" value="1"/>
</dbReference>
<feature type="transmembrane region" description="Helical" evidence="2">
    <location>
        <begin position="156"/>
        <end position="176"/>
    </location>
</feature>
<sequence length="351" mass="39509">MARAVFMRNASCLAALVLVLLEFFANLKNEIRFIWHRPFNRVKIIYLLSRYTGLLSLVANAFLLFVGPLSTIPVDIRHCRKWFTGFTVISCAVMFAIDSVAMLRVYVLYNRNPKIGALFASLLMTEATLVTTCSAQTIGKVPFNAICNVEKTPFTVVYFTCGVIITQLSLLLFTYMKRRQMVGQRQVPIIKLVFREGTWISSVVCCIFLFTVPYSLITGHAKPHVVLIWPTAILSPAACRVILNMYLLSFRTQSTERWRDNRSDSTSFTDTDIQFTSFFDFSGFEDQSMAANRPSESTEDNISRDSPSFVSDKLSSLSDFPLCQPHSAPRDAPQAPPSLLLKNDTGRRAAS</sequence>